<dbReference type="OrthoDB" id="9785673at2"/>
<keyword evidence="2 5" id="KW-0489">Methyltransferase</keyword>
<protein>
    <submittedName>
        <fullName evidence="5">Putative TrmH family tRNA/rRNA methyltransferase</fullName>
        <ecNumber evidence="5">2.1.1.-</ecNumber>
    </submittedName>
</protein>
<dbReference type="CDD" id="cd18095">
    <property type="entry name" value="SpoU-like_rRNA-MTase"/>
    <property type="match status" value="1"/>
</dbReference>
<dbReference type="GO" id="GO:0032259">
    <property type="term" value="P:methylation"/>
    <property type="evidence" value="ECO:0007669"/>
    <property type="project" value="UniProtKB-KW"/>
</dbReference>
<dbReference type="PANTHER" id="PTHR43191">
    <property type="entry name" value="RRNA METHYLTRANSFERASE 3"/>
    <property type="match status" value="1"/>
</dbReference>
<evidence type="ECO:0000259" key="4">
    <source>
        <dbReference type="SMART" id="SM00967"/>
    </source>
</evidence>
<dbReference type="SMART" id="SM00967">
    <property type="entry name" value="SpoU_sub_bind"/>
    <property type="match status" value="1"/>
</dbReference>
<organism evidence="5 6">
    <name type="scientific">Alkalithermobacter paradoxus</name>
    <dbReference type="NCBI Taxonomy" id="29349"/>
    <lineage>
        <taxon>Bacteria</taxon>
        <taxon>Bacillati</taxon>
        <taxon>Bacillota</taxon>
        <taxon>Clostridia</taxon>
        <taxon>Peptostreptococcales</taxon>
        <taxon>Tepidibacteraceae</taxon>
        <taxon>Alkalithermobacter</taxon>
    </lineage>
</organism>
<dbReference type="Pfam" id="PF00588">
    <property type="entry name" value="SpoU_methylase"/>
    <property type="match status" value="1"/>
</dbReference>
<keyword evidence="6" id="KW-1185">Reference proteome</keyword>
<dbReference type="STRING" id="29349.CLOTH_16800"/>
<dbReference type="InterPro" id="IPR029028">
    <property type="entry name" value="Alpha/beta_knot_MTases"/>
</dbReference>
<dbReference type="GO" id="GO:0006396">
    <property type="term" value="P:RNA processing"/>
    <property type="evidence" value="ECO:0007669"/>
    <property type="project" value="InterPro"/>
</dbReference>
<dbReference type="InterPro" id="IPR029026">
    <property type="entry name" value="tRNA_m1G_MTases_N"/>
</dbReference>
<evidence type="ECO:0000256" key="2">
    <source>
        <dbReference type="ARBA" id="ARBA00022603"/>
    </source>
</evidence>
<dbReference type="InterPro" id="IPR001537">
    <property type="entry name" value="SpoU_MeTrfase"/>
</dbReference>
<dbReference type="InterPro" id="IPR051259">
    <property type="entry name" value="rRNA_Methyltransferase"/>
</dbReference>
<dbReference type="InterPro" id="IPR029064">
    <property type="entry name" value="Ribosomal_eL30-like_sf"/>
</dbReference>
<proteinExistence type="inferred from homology"/>
<dbReference type="RefSeq" id="WP_079413034.1">
    <property type="nucleotide sequence ID" value="NZ_MZGW01000007.1"/>
</dbReference>
<sequence length="269" mass="30310">MILEITSKENDKIKYTKSLLKKKNRIEEKRYIIEGYKIVKDAIKSNENIDYVFITDTFLQKQECIDTIESIKNKNININIYKVNDKLFREITDTENPQGIVAVVKYEMHSLENIINNKDLNFVLILDRIQDPGNMGTIIRTADASGVDCIILLKGCVDIYNPKVIRSTMGSIFNIPIIEGEEDIINILKESKFNVVSSTLDTDNYYHKVDYGQKVALVIGNEGSGISKSIIDVSDILIKIPIYGGAESLNAAIASGILMYEIKNSLSCK</sequence>
<dbReference type="GO" id="GO:0005737">
    <property type="term" value="C:cytoplasm"/>
    <property type="evidence" value="ECO:0007669"/>
    <property type="project" value="UniProtKB-ARBA"/>
</dbReference>
<dbReference type="GO" id="GO:0003723">
    <property type="term" value="F:RNA binding"/>
    <property type="evidence" value="ECO:0007669"/>
    <property type="project" value="InterPro"/>
</dbReference>
<dbReference type="EMBL" id="MZGW01000007">
    <property type="protein sequence ID" value="OPJ55180.1"/>
    <property type="molecule type" value="Genomic_DNA"/>
</dbReference>
<dbReference type="SUPFAM" id="SSF55315">
    <property type="entry name" value="L30e-like"/>
    <property type="match status" value="1"/>
</dbReference>
<dbReference type="InterPro" id="IPR013123">
    <property type="entry name" value="SpoU_subst-bd"/>
</dbReference>
<dbReference type="SUPFAM" id="SSF75217">
    <property type="entry name" value="alpha/beta knot"/>
    <property type="match status" value="1"/>
</dbReference>
<dbReference type="InterPro" id="IPR053888">
    <property type="entry name" value="MRM3-like_sub_bind"/>
</dbReference>
<dbReference type="PANTHER" id="PTHR43191:SF2">
    <property type="entry name" value="RRNA METHYLTRANSFERASE 3, MITOCHONDRIAL"/>
    <property type="match status" value="1"/>
</dbReference>
<evidence type="ECO:0000256" key="1">
    <source>
        <dbReference type="ARBA" id="ARBA00007228"/>
    </source>
</evidence>
<keyword evidence="3 5" id="KW-0808">Transferase</keyword>
<name>A0A1V4I5P7_9FIRM</name>
<dbReference type="Gene3D" id="3.30.1330.30">
    <property type="match status" value="1"/>
</dbReference>
<feature type="domain" description="RNA 2-O ribose methyltransferase substrate binding" evidence="4">
    <location>
        <begin position="32"/>
        <end position="110"/>
    </location>
</feature>
<comment type="caution">
    <text evidence="5">The sequence shown here is derived from an EMBL/GenBank/DDBJ whole genome shotgun (WGS) entry which is preliminary data.</text>
</comment>
<reference evidence="5 6" key="1">
    <citation type="submission" date="2017-03" db="EMBL/GenBank/DDBJ databases">
        <title>Genome sequence of Clostridium thermoalcaliphilum DSM 7309.</title>
        <authorList>
            <person name="Poehlein A."/>
            <person name="Daniel R."/>
        </authorList>
    </citation>
    <scope>NUCLEOTIDE SEQUENCE [LARGE SCALE GENOMIC DNA]</scope>
    <source>
        <strain evidence="5 6">DSM 7309</strain>
    </source>
</reference>
<accession>A0A1V4I5P7</accession>
<dbReference type="Gene3D" id="3.40.1280.10">
    <property type="match status" value="1"/>
</dbReference>
<evidence type="ECO:0000256" key="3">
    <source>
        <dbReference type="ARBA" id="ARBA00022679"/>
    </source>
</evidence>
<evidence type="ECO:0000313" key="6">
    <source>
        <dbReference type="Proteomes" id="UP000190140"/>
    </source>
</evidence>
<evidence type="ECO:0000313" key="5">
    <source>
        <dbReference type="EMBL" id="OPJ55180.1"/>
    </source>
</evidence>
<dbReference type="Proteomes" id="UP000190140">
    <property type="component" value="Unassembled WGS sequence"/>
</dbReference>
<dbReference type="AlphaFoldDB" id="A0A1V4I5P7"/>
<comment type="similarity">
    <text evidence="1">Belongs to the class IV-like SAM-binding methyltransferase superfamily. RNA methyltransferase TrmH family.</text>
</comment>
<dbReference type="GO" id="GO:0008173">
    <property type="term" value="F:RNA methyltransferase activity"/>
    <property type="evidence" value="ECO:0007669"/>
    <property type="project" value="InterPro"/>
</dbReference>
<dbReference type="EC" id="2.1.1.-" evidence="5"/>
<dbReference type="Pfam" id="PF22435">
    <property type="entry name" value="MRM3-like_sub_bind"/>
    <property type="match status" value="1"/>
</dbReference>
<gene>
    <name evidence="5" type="ORF">CLOTH_16800</name>
</gene>